<reference evidence="4" key="1">
    <citation type="submission" date="2025-08" db="UniProtKB">
        <authorList>
            <consortium name="RefSeq"/>
        </authorList>
    </citation>
    <scope>IDENTIFICATION</scope>
</reference>
<keyword evidence="1" id="KW-0812">Transmembrane</keyword>
<protein>
    <recommendedName>
        <fullName evidence="2">Ig-like domain-containing protein</fullName>
    </recommendedName>
</protein>
<dbReference type="PROSITE" id="PS50835">
    <property type="entry name" value="IG_LIKE"/>
    <property type="match status" value="1"/>
</dbReference>
<evidence type="ECO:0000256" key="1">
    <source>
        <dbReference type="SAM" id="Phobius"/>
    </source>
</evidence>
<dbReference type="SMART" id="SM00409">
    <property type="entry name" value="IG"/>
    <property type="match status" value="1"/>
</dbReference>
<sequence length="332" mass="37719">MSHEKVFREKDHRLKTFHSIEPIAARMSFHGKVHLIMNTEIHSKDLFTQRPSYSLTVTIRPSDRNMDRLCVTLIAFLCAVSSSQDGISTAEVEMRVRPGDNITLYCDCNLSSGIYIMWYRNCSHKYQPPLVILTKFLSSISLPGYNVVWNPSNISYDLLIENITESDLGLYYCGTVEYKFQEGKRMKYKELFQYGNITTRISLETSPPASLLPETSPPDCLLPEISPPEPSSSSPPPVDCGLCWMLLFSLCPVSALLYSACVYSFYRTTAPTETQVPLNRTTTRGNDSREQTTVKVGVVAIFWEEGDLCHASLDIRQEQRRPRKKESRTLTS</sequence>
<dbReference type="Gene3D" id="2.60.40.10">
    <property type="entry name" value="Immunoglobulins"/>
    <property type="match status" value="1"/>
</dbReference>
<evidence type="ECO:0000259" key="2">
    <source>
        <dbReference type="PROSITE" id="PS50835"/>
    </source>
</evidence>
<name>A0ABM3EB44_SALSA</name>
<dbReference type="InterPro" id="IPR003599">
    <property type="entry name" value="Ig_sub"/>
</dbReference>
<dbReference type="RefSeq" id="XP_045568278.1">
    <property type="nucleotide sequence ID" value="XM_045712322.1"/>
</dbReference>
<dbReference type="InterPro" id="IPR013106">
    <property type="entry name" value="Ig_V-set"/>
</dbReference>
<evidence type="ECO:0000313" key="4">
    <source>
        <dbReference type="RefSeq" id="XP_045568278.1"/>
    </source>
</evidence>
<keyword evidence="1" id="KW-1133">Transmembrane helix</keyword>
<keyword evidence="3" id="KW-1185">Reference proteome</keyword>
<organism evidence="3 4">
    <name type="scientific">Salmo salar</name>
    <name type="common">Atlantic salmon</name>
    <dbReference type="NCBI Taxonomy" id="8030"/>
    <lineage>
        <taxon>Eukaryota</taxon>
        <taxon>Metazoa</taxon>
        <taxon>Chordata</taxon>
        <taxon>Craniata</taxon>
        <taxon>Vertebrata</taxon>
        <taxon>Euteleostomi</taxon>
        <taxon>Actinopterygii</taxon>
        <taxon>Neopterygii</taxon>
        <taxon>Teleostei</taxon>
        <taxon>Protacanthopterygii</taxon>
        <taxon>Salmoniformes</taxon>
        <taxon>Salmonidae</taxon>
        <taxon>Salmoninae</taxon>
        <taxon>Salmo</taxon>
    </lineage>
</organism>
<dbReference type="Proteomes" id="UP001652741">
    <property type="component" value="Unplaced"/>
</dbReference>
<dbReference type="GeneID" id="123732981"/>
<feature type="non-terminal residue" evidence="4">
    <location>
        <position position="332"/>
    </location>
</feature>
<keyword evidence="1" id="KW-0472">Membrane</keyword>
<dbReference type="InterPro" id="IPR036179">
    <property type="entry name" value="Ig-like_dom_sf"/>
</dbReference>
<proteinExistence type="predicted"/>
<accession>A0ABM3EB44</accession>
<dbReference type="InterPro" id="IPR007110">
    <property type="entry name" value="Ig-like_dom"/>
</dbReference>
<evidence type="ECO:0000313" key="3">
    <source>
        <dbReference type="Proteomes" id="UP001652741"/>
    </source>
</evidence>
<dbReference type="InterPro" id="IPR013783">
    <property type="entry name" value="Ig-like_fold"/>
</dbReference>
<feature type="transmembrane region" description="Helical" evidence="1">
    <location>
        <begin position="244"/>
        <end position="266"/>
    </location>
</feature>
<gene>
    <name evidence="4" type="primary">LOC123732981</name>
</gene>
<feature type="domain" description="Ig-like" evidence="2">
    <location>
        <begin position="85"/>
        <end position="173"/>
    </location>
</feature>
<dbReference type="SUPFAM" id="SSF48726">
    <property type="entry name" value="Immunoglobulin"/>
    <property type="match status" value="1"/>
</dbReference>
<dbReference type="Pfam" id="PF07686">
    <property type="entry name" value="V-set"/>
    <property type="match status" value="1"/>
</dbReference>